<dbReference type="OrthoDB" id="2496723at2759"/>
<feature type="region of interest" description="Disordered" evidence="1">
    <location>
        <begin position="231"/>
        <end position="257"/>
    </location>
</feature>
<dbReference type="AlphaFoldDB" id="A0A5B0S686"/>
<protein>
    <submittedName>
        <fullName evidence="3">Uncharacterized protein</fullName>
    </submittedName>
</protein>
<comment type="caution">
    <text evidence="3">The sequence shown here is derived from an EMBL/GenBank/DDBJ whole genome shotgun (WGS) entry which is preliminary data.</text>
</comment>
<evidence type="ECO:0000256" key="1">
    <source>
        <dbReference type="SAM" id="MobiDB-lite"/>
    </source>
</evidence>
<evidence type="ECO:0000313" key="4">
    <source>
        <dbReference type="Proteomes" id="UP000324748"/>
    </source>
</evidence>
<evidence type="ECO:0000313" key="2">
    <source>
        <dbReference type="EMBL" id="KAA1082681.1"/>
    </source>
</evidence>
<reference evidence="4 5" key="1">
    <citation type="submission" date="2019-05" db="EMBL/GenBank/DDBJ databases">
        <title>Emergence of the Ug99 lineage of the wheat stem rust pathogen through somatic hybridization.</title>
        <authorList>
            <person name="Li F."/>
            <person name="Upadhyaya N.M."/>
            <person name="Sperschneider J."/>
            <person name="Matny O."/>
            <person name="Nguyen-Phuc H."/>
            <person name="Mago R."/>
            <person name="Raley C."/>
            <person name="Miller M.E."/>
            <person name="Silverstein K.A.T."/>
            <person name="Henningsen E."/>
            <person name="Hirsch C.D."/>
            <person name="Visser B."/>
            <person name="Pretorius Z.A."/>
            <person name="Steffenson B.J."/>
            <person name="Schwessinger B."/>
            <person name="Dodds P.N."/>
            <person name="Figueroa M."/>
        </authorList>
    </citation>
    <scope>NUCLEOTIDE SEQUENCE [LARGE SCALE GENOMIC DNA]</scope>
    <source>
        <strain evidence="2">21-0</strain>
        <strain evidence="3 5">Ug99</strain>
    </source>
</reference>
<dbReference type="Proteomes" id="UP000324748">
    <property type="component" value="Unassembled WGS sequence"/>
</dbReference>
<dbReference type="Proteomes" id="UP000325313">
    <property type="component" value="Unassembled WGS sequence"/>
</dbReference>
<dbReference type="EMBL" id="VDEP01000071">
    <property type="protein sequence ID" value="KAA1133420.1"/>
    <property type="molecule type" value="Genomic_DNA"/>
</dbReference>
<sequence length="833" mass="96011">MSLVAMHLNKNVLIKAAFVMLLHDDFLSATWKPLTHSLEGEGGFHPRENLVQGSSHNQGIKIEQDLKTHLFPTEPNSPKAFDLLSGLASSHTSSGYLETRKRPSIAWMEEEVEGKTKNQPAASKKICLDLSLSLPFDVKEPDSSISVDVLTGKLQGNGDGMGMHSPEEYWPESQSKNSNLPSFERGFTPQNPGVAETGSHSGPVINNLADHFATHTGILTQVQDAHRIQSSTKEENINQDKSEASSTRVGKENSSRIEDEDRDLSFVNVDHRIWPWISAMSEYDKEFETSRFIKKHTQRYIQKLTQEFFQNDLIHINDSSSNPKHTWDENIARMFCLLWAVNLRVLKLLCPGISLGACVEEQRNLMTWFVHFVLRNRVTIPNQNAHHRHRFHNIEISFHQMLLDAIHSDGSKPCYKVCSNREGNSQEHVLVSKKQILMIKFVVQILGFYYKKMGPEKWKQIFENEEIFVLEIANFMGSNGKTIAQLLREDVGYTDEKYLGIIIPWESNFLEKFPKVHHTTDFMFSQFVEPISNVDRNDGKDILKMKISKSQNTVEEKWGLIARIALKGIRRVPRIVGKECIQLQIGTEAYVWKLIGRKLGETKAKEFKLNHGKMIEDKIVRLVNFTWSINSQLLRIFGSQRDSEVFYNQQKLVESFLGAVFCKNKVEKIHPSGFPESPSTFNQMLLEQLEELMQDYFLLLNDKPIYKTRNANNINTHWFDISMGDIILTKIVVHILANYYKIKNLKKWNIFFKDDERMTDIFVTAGSTMMYTPMGNRFKRNVLPHLKPLKIIPWEDQPTKALMWPSDEVSNALNFFSYKPKKLIGSWLRYVNE</sequence>
<evidence type="ECO:0000313" key="5">
    <source>
        <dbReference type="Proteomes" id="UP000325313"/>
    </source>
</evidence>
<accession>A0A5B0S686</accession>
<gene>
    <name evidence="2" type="ORF">PGT21_010323</name>
    <name evidence="3" type="ORF">PGTUg99_006358</name>
</gene>
<evidence type="ECO:0000313" key="3">
    <source>
        <dbReference type="EMBL" id="KAA1133420.1"/>
    </source>
</evidence>
<keyword evidence="4" id="KW-1185">Reference proteome</keyword>
<organism evidence="3 5">
    <name type="scientific">Puccinia graminis f. sp. tritici</name>
    <dbReference type="NCBI Taxonomy" id="56615"/>
    <lineage>
        <taxon>Eukaryota</taxon>
        <taxon>Fungi</taxon>
        <taxon>Dikarya</taxon>
        <taxon>Basidiomycota</taxon>
        <taxon>Pucciniomycotina</taxon>
        <taxon>Pucciniomycetes</taxon>
        <taxon>Pucciniales</taxon>
        <taxon>Pucciniaceae</taxon>
        <taxon>Puccinia</taxon>
    </lineage>
</organism>
<name>A0A5B0S686_PUCGR</name>
<proteinExistence type="predicted"/>
<dbReference type="EMBL" id="VSWC01000119">
    <property type="protein sequence ID" value="KAA1082681.1"/>
    <property type="molecule type" value="Genomic_DNA"/>
</dbReference>